<evidence type="ECO:0000313" key="15">
    <source>
        <dbReference type="Proteomes" id="UP001218364"/>
    </source>
</evidence>
<dbReference type="HAMAP" id="MF_00365">
    <property type="entry name" value="RecF"/>
    <property type="match status" value="1"/>
</dbReference>
<dbReference type="Proteomes" id="UP001218364">
    <property type="component" value="Unassembled WGS sequence"/>
</dbReference>
<evidence type="ECO:0000313" key="13">
    <source>
        <dbReference type="EMBL" id="MDE4166070.1"/>
    </source>
</evidence>
<evidence type="ECO:0000256" key="6">
    <source>
        <dbReference type="ARBA" id="ARBA00022741"/>
    </source>
</evidence>
<dbReference type="Proteomes" id="UP000092565">
    <property type="component" value="Chromosome"/>
</dbReference>
<dbReference type="PANTHER" id="PTHR32182">
    <property type="entry name" value="DNA REPLICATION AND REPAIR PROTEIN RECF"/>
    <property type="match status" value="1"/>
</dbReference>
<dbReference type="GO" id="GO:0005524">
    <property type="term" value="F:ATP binding"/>
    <property type="evidence" value="ECO:0007669"/>
    <property type="project" value="UniProtKB-UniRule"/>
</dbReference>
<keyword evidence="6 9" id="KW-0547">Nucleotide-binding</keyword>
<dbReference type="EMBL" id="JARCJK010000004">
    <property type="protein sequence ID" value="MDE4166070.1"/>
    <property type="molecule type" value="Genomic_DNA"/>
</dbReference>
<dbReference type="Gene3D" id="3.40.50.300">
    <property type="entry name" value="P-loop containing nucleotide triphosphate hydrolases"/>
    <property type="match status" value="1"/>
</dbReference>
<dbReference type="EMBL" id="CP015124">
    <property type="protein sequence ID" value="ANP37369.1"/>
    <property type="molecule type" value="Genomic_DNA"/>
</dbReference>
<keyword evidence="5 9" id="KW-0235">DNA replication</keyword>
<evidence type="ECO:0000313" key="12">
    <source>
        <dbReference type="EMBL" id="ANP37369.1"/>
    </source>
</evidence>
<evidence type="ECO:0000256" key="8">
    <source>
        <dbReference type="ARBA" id="ARBA00023125"/>
    </source>
</evidence>
<reference evidence="13 15" key="2">
    <citation type="submission" date="2023-02" db="EMBL/GenBank/DDBJ databases">
        <title>Population genomics of bacteria associated with diatom.</title>
        <authorList>
            <person name="Xie J."/>
            <person name="Wang H."/>
        </authorList>
    </citation>
    <scope>NUCLEOTIDE SEQUENCE [LARGE SCALE GENOMIC DNA]</scope>
    <source>
        <strain evidence="13 15">PT47_8</strain>
    </source>
</reference>
<evidence type="ECO:0000256" key="5">
    <source>
        <dbReference type="ARBA" id="ARBA00022705"/>
    </source>
</evidence>
<dbReference type="GO" id="GO:0009432">
    <property type="term" value="P:SOS response"/>
    <property type="evidence" value="ECO:0007669"/>
    <property type="project" value="UniProtKB-UniRule"/>
</dbReference>
<feature type="binding site" evidence="9">
    <location>
        <begin position="31"/>
        <end position="38"/>
    </location>
    <ligand>
        <name>ATP</name>
        <dbReference type="ChEBI" id="CHEBI:30616"/>
    </ligand>
</feature>
<dbReference type="InterPro" id="IPR001238">
    <property type="entry name" value="DNA-binding_RecF"/>
</dbReference>
<dbReference type="Gene3D" id="1.20.1050.90">
    <property type="entry name" value="RecF/RecN/SMC, N-terminal domain"/>
    <property type="match status" value="1"/>
</dbReference>
<dbReference type="AlphaFoldDB" id="A0A1B0ZTD6"/>
<dbReference type="InterPro" id="IPR018078">
    <property type="entry name" value="DNA-binding_RecF_CS"/>
</dbReference>
<evidence type="ECO:0000256" key="4">
    <source>
        <dbReference type="ARBA" id="ARBA00022490"/>
    </source>
</evidence>
<dbReference type="Pfam" id="PF02463">
    <property type="entry name" value="SMC_N"/>
    <property type="match status" value="1"/>
</dbReference>
<dbReference type="PANTHER" id="PTHR32182:SF0">
    <property type="entry name" value="DNA REPLICATION AND REPAIR PROTEIN RECF"/>
    <property type="match status" value="1"/>
</dbReference>
<dbReference type="GO" id="GO:0000731">
    <property type="term" value="P:DNA synthesis involved in DNA repair"/>
    <property type="evidence" value="ECO:0007669"/>
    <property type="project" value="TreeGrafter"/>
</dbReference>
<comment type="function">
    <text evidence="9 10">The RecF protein is involved in DNA metabolism; it is required for DNA replication and normal SOS inducibility. RecF binds preferentially to single-stranded, linear DNA. It also seems to bind ATP.</text>
</comment>
<dbReference type="InterPro" id="IPR042174">
    <property type="entry name" value="RecF_2"/>
</dbReference>
<keyword evidence="9 10" id="KW-0742">SOS response</keyword>
<dbReference type="GO" id="GO:0005737">
    <property type="term" value="C:cytoplasm"/>
    <property type="evidence" value="ECO:0007669"/>
    <property type="project" value="UniProtKB-SubCell"/>
</dbReference>
<keyword evidence="9 10" id="KW-0227">DNA damage</keyword>
<evidence type="ECO:0000256" key="3">
    <source>
        <dbReference type="ARBA" id="ARBA00020170"/>
    </source>
</evidence>
<dbReference type="GO" id="GO:0006260">
    <property type="term" value="P:DNA replication"/>
    <property type="evidence" value="ECO:0007669"/>
    <property type="project" value="UniProtKB-UniRule"/>
</dbReference>
<name>A0A1B0ZTD6_9RHOB</name>
<gene>
    <name evidence="9 12" type="primary">recF</name>
    <name evidence="12" type="ORF">JL2886_02480</name>
    <name evidence="13" type="ORF">PXK24_10220</name>
</gene>
<keyword evidence="14" id="KW-1185">Reference proteome</keyword>
<evidence type="ECO:0000313" key="14">
    <source>
        <dbReference type="Proteomes" id="UP000092565"/>
    </source>
</evidence>
<evidence type="ECO:0000256" key="7">
    <source>
        <dbReference type="ARBA" id="ARBA00022840"/>
    </source>
</evidence>
<evidence type="ECO:0000256" key="10">
    <source>
        <dbReference type="RuleBase" id="RU000578"/>
    </source>
</evidence>
<evidence type="ECO:0000259" key="11">
    <source>
        <dbReference type="SMART" id="SM00382"/>
    </source>
</evidence>
<keyword evidence="8 9" id="KW-0238">DNA-binding</keyword>
<sequence>MLALTELTMSHFRSHLRAELHLDGRPVALFGPNGAGKTNILEAVSLFSPGRGLRRASAAEMTRRPEALGWKLKATLQAPTQSYEVETWSEGGNARQVRIDNKASNQIALGQICRVVWLIPAMDRLWIEAAEGRRRFLDRIVLSFDPSHAEATLAYEKAMRERNRLLKDQNRDPAWYRVLETQMAETGHRISAARIAAVSLLQEAQAAAETAFPVAELELIQTEGAMPASAEDLREALAESRFRDLAAGRTLVGPHRTDLIGTYAAKGVPARDCSTGEQKALLVSLILANARALAGREGAPPIVLLDEVAAHLDAARRAALYDEICALGAQAWMTGTEAELFAEMGGRAQMLEITEGAGGSKVEVRS</sequence>
<organism evidence="12 14">
    <name type="scientific">Phaeobacter gallaeciensis</name>
    <dbReference type="NCBI Taxonomy" id="60890"/>
    <lineage>
        <taxon>Bacteria</taxon>
        <taxon>Pseudomonadati</taxon>
        <taxon>Pseudomonadota</taxon>
        <taxon>Alphaproteobacteria</taxon>
        <taxon>Rhodobacterales</taxon>
        <taxon>Roseobacteraceae</taxon>
        <taxon>Phaeobacter</taxon>
    </lineage>
</organism>
<dbReference type="GO" id="GO:0006302">
    <property type="term" value="P:double-strand break repair"/>
    <property type="evidence" value="ECO:0007669"/>
    <property type="project" value="TreeGrafter"/>
</dbReference>
<evidence type="ECO:0000256" key="2">
    <source>
        <dbReference type="ARBA" id="ARBA00008016"/>
    </source>
</evidence>
<dbReference type="SUPFAM" id="SSF52540">
    <property type="entry name" value="P-loop containing nucleoside triphosphate hydrolases"/>
    <property type="match status" value="1"/>
</dbReference>
<dbReference type="NCBIfam" id="TIGR00611">
    <property type="entry name" value="recf"/>
    <property type="match status" value="1"/>
</dbReference>
<keyword evidence="4 9" id="KW-0963">Cytoplasm</keyword>
<dbReference type="PATRIC" id="fig|60890.4.peg.2408"/>
<comment type="similarity">
    <text evidence="2 9 10">Belongs to the RecF family.</text>
</comment>
<proteinExistence type="inferred from homology"/>
<dbReference type="InterPro" id="IPR003593">
    <property type="entry name" value="AAA+_ATPase"/>
</dbReference>
<dbReference type="RefSeq" id="WP_065272202.1">
    <property type="nucleotide sequence ID" value="NZ_CP015124.1"/>
</dbReference>
<dbReference type="GO" id="GO:0003697">
    <property type="term" value="F:single-stranded DNA binding"/>
    <property type="evidence" value="ECO:0007669"/>
    <property type="project" value="UniProtKB-UniRule"/>
</dbReference>
<feature type="domain" description="AAA+ ATPase" evidence="11">
    <location>
        <begin position="23"/>
        <end position="354"/>
    </location>
</feature>
<reference evidence="12 14" key="1">
    <citation type="submission" date="2016-04" db="EMBL/GenBank/DDBJ databases">
        <authorList>
            <person name="Evans L.H."/>
            <person name="Alamgir A."/>
            <person name="Owens N."/>
            <person name="Weber N.D."/>
            <person name="Virtaneva K."/>
            <person name="Barbian K."/>
            <person name="Babar A."/>
            <person name="Rosenke K."/>
        </authorList>
    </citation>
    <scope>NUCLEOTIDE SEQUENCE [LARGE SCALE GENOMIC DNA]</scope>
    <source>
        <strain evidence="12 14">JL2886</strain>
    </source>
</reference>
<dbReference type="FunFam" id="1.20.1050.90:FF:000009">
    <property type="entry name" value="DNA replication and repair protein RecF"/>
    <property type="match status" value="1"/>
</dbReference>
<dbReference type="SMART" id="SM00382">
    <property type="entry name" value="AAA"/>
    <property type="match status" value="1"/>
</dbReference>
<evidence type="ECO:0000256" key="1">
    <source>
        <dbReference type="ARBA" id="ARBA00004496"/>
    </source>
</evidence>
<evidence type="ECO:0000256" key="9">
    <source>
        <dbReference type="HAMAP-Rule" id="MF_00365"/>
    </source>
</evidence>
<comment type="subcellular location">
    <subcellularLocation>
        <location evidence="1 9 10">Cytoplasm</location>
    </subcellularLocation>
</comment>
<accession>A0A1B0ZTD6</accession>
<dbReference type="InterPro" id="IPR003395">
    <property type="entry name" value="RecF/RecN/SMC_N"/>
</dbReference>
<dbReference type="PROSITE" id="PS00618">
    <property type="entry name" value="RECF_2"/>
    <property type="match status" value="1"/>
</dbReference>
<keyword evidence="9 10" id="KW-0234">DNA repair</keyword>
<dbReference type="InterPro" id="IPR027417">
    <property type="entry name" value="P-loop_NTPase"/>
</dbReference>
<protein>
    <recommendedName>
        <fullName evidence="3 9">DNA replication and repair protein RecF</fullName>
    </recommendedName>
</protein>
<dbReference type="OrthoDB" id="9803889at2"/>
<keyword evidence="7 9" id="KW-0067">ATP-binding</keyword>